<feature type="transmembrane region" description="Helical" evidence="6">
    <location>
        <begin position="84"/>
        <end position="103"/>
    </location>
</feature>
<evidence type="ECO:0000256" key="5">
    <source>
        <dbReference type="ARBA" id="ARBA00023136"/>
    </source>
</evidence>
<comment type="similarity">
    <text evidence="2">Belongs to the TMEM45 family.</text>
</comment>
<comment type="subcellular location">
    <subcellularLocation>
        <location evidence="1">Membrane</location>
        <topology evidence="1">Multi-pass membrane protein</topology>
    </subcellularLocation>
</comment>
<proteinExistence type="inferred from homology"/>
<comment type="caution">
    <text evidence="7">The sequence shown here is derived from an EMBL/GenBank/DDBJ whole genome shotgun (WGS) entry which is preliminary data.</text>
</comment>
<dbReference type="InterPro" id="IPR006904">
    <property type="entry name" value="DUF716"/>
</dbReference>
<sequence>MASLSTNLTAFLIIAPIGIRRMVCSISLYLKNPSQYKSRIWYFSESKWRNFDFFTLLVLLPFASFSQLFFFLAFSGHPTFKFSFLNQSLVIFLFWVLLILINFRGSLGKFDTNEGFLYVFAGIGFLVEYMMNGRGVIGVGGMVYGILGGLGVLCGGCCLYLGFFPKAFFAEFMLSAGLILKATWVLQVGLSLYTDAFGFKGCDKVMILAGQGVTDVKCALEEDKLRGMALMNLVFIGHTIVVIVFSFVVFGVLHCNKRMRYGETSGPLLGEIGSERVQMMPTISEFEIE</sequence>
<dbReference type="EMBL" id="BAABME010013926">
    <property type="protein sequence ID" value="GAA0186670.1"/>
    <property type="molecule type" value="Genomic_DNA"/>
</dbReference>
<reference evidence="7 8" key="1">
    <citation type="submission" date="2024-01" db="EMBL/GenBank/DDBJ databases">
        <title>The complete chloroplast genome sequence of Lithospermum erythrorhizon: insights into the phylogenetic relationship among Boraginaceae species and the maternal lineages of purple gromwells.</title>
        <authorList>
            <person name="Okada T."/>
            <person name="Watanabe K."/>
        </authorList>
    </citation>
    <scope>NUCLEOTIDE SEQUENCE [LARGE SCALE GENOMIC DNA]</scope>
</reference>
<name>A0AAV3S0L6_LITER</name>
<keyword evidence="3 6" id="KW-0812">Transmembrane</keyword>
<evidence type="ECO:0000256" key="6">
    <source>
        <dbReference type="SAM" id="Phobius"/>
    </source>
</evidence>
<evidence type="ECO:0008006" key="9">
    <source>
        <dbReference type="Google" id="ProtNLM"/>
    </source>
</evidence>
<evidence type="ECO:0000256" key="2">
    <source>
        <dbReference type="ARBA" id="ARBA00006948"/>
    </source>
</evidence>
<dbReference type="PANTHER" id="PTHR47830:SF2">
    <property type="entry name" value="PROTEIN, PUTATIVE-RELATED"/>
    <property type="match status" value="1"/>
</dbReference>
<evidence type="ECO:0000313" key="7">
    <source>
        <dbReference type="EMBL" id="GAA0186670.1"/>
    </source>
</evidence>
<feature type="transmembrane region" description="Helical" evidence="6">
    <location>
        <begin position="229"/>
        <end position="253"/>
    </location>
</feature>
<protein>
    <recommendedName>
        <fullName evidence="9">DUF4203 domain-containing protein</fullName>
    </recommendedName>
</protein>
<keyword evidence="4 6" id="KW-1133">Transmembrane helix</keyword>
<keyword evidence="5 6" id="KW-0472">Membrane</keyword>
<dbReference type="Pfam" id="PF04819">
    <property type="entry name" value="DUF716"/>
    <property type="match status" value="1"/>
</dbReference>
<evidence type="ECO:0000256" key="4">
    <source>
        <dbReference type="ARBA" id="ARBA00022989"/>
    </source>
</evidence>
<accession>A0AAV3S0L6</accession>
<organism evidence="7 8">
    <name type="scientific">Lithospermum erythrorhizon</name>
    <name type="common">Purple gromwell</name>
    <name type="synonym">Lithospermum officinale var. erythrorhizon</name>
    <dbReference type="NCBI Taxonomy" id="34254"/>
    <lineage>
        <taxon>Eukaryota</taxon>
        <taxon>Viridiplantae</taxon>
        <taxon>Streptophyta</taxon>
        <taxon>Embryophyta</taxon>
        <taxon>Tracheophyta</taxon>
        <taxon>Spermatophyta</taxon>
        <taxon>Magnoliopsida</taxon>
        <taxon>eudicotyledons</taxon>
        <taxon>Gunneridae</taxon>
        <taxon>Pentapetalae</taxon>
        <taxon>asterids</taxon>
        <taxon>lamiids</taxon>
        <taxon>Boraginales</taxon>
        <taxon>Boraginaceae</taxon>
        <taxon>Boraginoideae</taxon>
        <taxon>Lithospermeae</taxon>
        <taxon>Lithospermum</taxon>
    </lineage>
</organism>
<feature type="transmembrane region" description="Helical" evidence="6">
    <location>
        <begin position="168"/>
        <end position="190"/>
    </location>
</feature>
<dbReference type="Proteomes" id="UP001454036">
    <property type="component" value="Unassembled WGS sequence"/>
</dbReference>
<dbReference type="AlphaFoldDB" id="A0AAV3S0L6"/>
<evidence type="ECO:0000313" key="8">
    <source>
        <dbReference type="Proteomes" id="UP001454036"/>
    </source>
</evidence>
<dbReference type="PANTHER" id="PTHR47830">
    <property type="entry name" value="OS11G0534100 PROTEIN"/>
    <property type="match status" value="1"/>
</dbReference>
<dbReference type="GO" id="GO:0016020">
    <property type="term" value="C:membrane"/>
    <property type="evidence" value="ECO:0007669"/>
    <property type="project" value="UniProtKB-SubCell"/>
</dbReference>
<gene>
    <name evidence="7" type="ORF">LIER_33958</name>
</gene>
<feature type="transmembrane region" description="Helical" evidence="6">
    <location>
        <begin position="137"/>
        <end position="161"/>
    </location>
</feature>
<feature type="transmembrane region" description="Helical" evidence="6">
    <location>
        <begin position="6"/>
        <end position="30"/>
    </location>
</feature>
<feature type="transmembrane region" description="Helical" evidence="6">
    <location>
        <begin position="115"/>
        <end position="131"/>
    </location>
</feature>
<evidence type="ECO:0000256" key="3">
    <source>
        <dbReference type="ARBA" id="ARBA00022692"/>
    </source>
</evidence>
<feature type="transmembrane region" description="Helical" evidence="6">
    <location>
        <begin position="51"/>
        <end position="72"/>
    </location>
</feature>
<evidence type="ECO:0000256" key="1">
    <source>
        <dbReference type="ARBA" id="ARBA00004141"/>
    </source>
</evidence>
<keyword evidence="8" id="KW-1185">Reference proteome</keyword>